<proteinExistence type="predicted"/>
<dbReference type="eggNOG" id="ENOG502RDQB">
    <property type="taxonomic scope" value="Eukaryota"/>
</dbReference>
<evidence type="ECO:0000313" key="3">
    <source>
        <dbReference type="Proteomes" id="UP000014071"/>
    </source>
</evidence>
<keyword evidence="3" id="KW-1185">Reference proteome</keyword>
<protein>
    <submittedName>
        <fullName evidence="2">Uncharacterized protein</fullName>
    </submittedName>
</protein>
<evidence type="ECO:0000313" key="2">
    <source>
        <dbReference type="EMBL" id="GAC94683.1"/>
    </source>
</evidence>
<sequence length="387" mass="43777">MRDTKFSHPKLCSVSLDARSQIGRKTLSSHVTRHCVIFIFNEKKRGDTAWCRSDTPATSKVSWCRAFRLRDITSIVSMKRHESQEACQAEPSLPSSFDVTSHLGVHLYVSWFDLPHPSIHDKTTTIVQAADVGDQFVVTATIMAPDSKTLAVDDPSLLAMVKPMTEDIRNRRFRVHLEWKDLRTGRAVPLRELFVLTTLPLLLRDLVSQATSRLMFETLLRDTPTAKVYHRSWQHRQRDIVPLISSIATSMRSLITHASQSDQLDPVLQQLGLSQSLPSVIILVNFLTKLDMDYHPPSKTHLPAASRARSNRKPGGHTDVPAVVFAPDQDDDAFGWIDNLPAQQSTRSHQAEHDDNSSQVCFAPDDDDQDQEDTHLCWSEILRFSQE</sequence>
<gene>
    <name evidence="2" type="ORF">PHSY_002256</name>
</gene>
<feature type="region of interest" description="Disordered" evidence="1">
    <location>
        <begin position="344"/>
        <end position="372"/>
    </location>
</feature>
<feature type="region of interest" description="Disordered" evidence="1">
    <location>
        <begin position="298"/>
        <end position="319"/>
    </location>
</feature>
<dbReference type="HOGENOM" id="CLU_713962_0_0_1"/>
<name>R9P0F8_PSEHS</name>
<accession>R9P0F8</accession>
<dbReference type="AlphaFoldDB" id="R9P0F8"/>
<dbReference type="RefSeq" id="XP_012188270.1">
    <property type="nucleotide sequence ID" value="XM_012332880.1"/>
</dbReference>
<organism evidence="2 3">
    <name type="scientific">Pseudozyma hubeiensis (strain SY62)</name>
    <name type="common">Yeast</name>
    <dbReference type="NCBI Taxonomy" id="1305764"/>
    <lineage>
        <taxon>Eukaryota</taxon>
        <taxon>Fungi</taxon>
        <taxon>Dikarya</taxon>
        <taxon>Basidiomycota</taxon>
        <taxon>Ustilaginomycotina</taxon>
        <taxon>Ustilaginomycetes</taxon>
        <taxon>Ustilaginales</taxon>
        <taxon>Ustilaginaceae</taxon>
        <taxon>Pseudozyma</taxon>
    </lineage>
</organism>
<evidence type="ECO:0000256" key="1">
    <source>
        <dbReference type="SAM" id="MobiDB-lite"/>
    </source>
</evidence>
<dbReference type="OrthoDB" id="2555852at2759"/>
<dbReference type="Proteomes" id="UP000014071">
    <property type="component" value="Unassembled WGS sequence"/>
</dbReference>
<reference evidence="3" key="1">
    <citation type="journal article" date="2013" name="Genome Announc.">
        <title>Draft genome sequence of the basidiomycetous yeast-like fungus Pseudozyma hubeiensis SY62, which produces an abundant amount of the biosurfactant mannosylerythritol lipids.</title>
        <authorList>
            <person name="Konishi M."/>
            <person name="Hatada Y."/>
            <person name="Horiuchi J."/>
        </authorList>
    </citation>
    <scope>NUCLEOTIDE SEQUENCE [LARGE SCALE GENOMIC DNA]</scope>
    <source>
        <strain evidence="3">SY62</strain>
    </source>
</reference>
<dbReference type="GeneID" id="24107549"/>
<dbReference type="EMBL" id="DF238785">
    <property type="protein sequence ID" value="GAC94683.1"/>
    <property type="molecule type" value="Genomic_DNA"/>
</dbReference>